<accession>A0AAV8SVM8</accession>
<sequence>MEWPGSGAFTFYWQPPKEAPEKIKDLTGEPTSNTGTDDSLMNVEGLGTMVKSTGHTDATGFILSESLSLALIGWLKIRGYVNLCTFIDTSHVRLAFQRNMNRR</sequence>
<proteinExistence type="predicted"/>
<gene>
    <name evidence="2" type="ORF">K2173_024608</name>
</gene>
<evidence type="ECO:0000313" key="3">
    <source>
        <dbReference type="Proteomes" id="UP001159364"/>
    </source>
</evidence>
<dbReference type="EMBL" id="JAIWQS010000009">
    <property type="protein sequence ID" value="KAJ8756061.1"/>
    <property type="molecule type" value="Genomic_DNA"/>
</dbReference>
<evidence type="ECO:0000256" key="1">
    <source>
        <dbReference type="SAM" id="MobiDB-lite"/>
    </source>
</evidence>
<feature type="compositionally biased region" description="Basic and acidic residues" evidence="1">
    <location>
        <begin position="18"/>
        <end position="27"/>
    </location>
</feature>
<protein>
    <submittedName>
        <fullName evidence="2">Uncharacterized protein</fullName>
    </submittedName>
</protein>
<feature type="compositionally biased region" description="Polar residues" evidence="1">
    <location>
        <begin position="29"/>
        <end position="39"/>
    </location>
</feature>
<reference evidence="2 3" key="1">
    <citation type="submission" date="2021-09" db="EMBL/GenBank/DDBJ databases">
        <title>Genomic insights and catalytic innovation underlie evolution of tropane alkaloids biosynthesis.</title>
        <authorList>
            <person name="Wang Y.-J."/>
            <person name="Tian T."/>
            <person name="Huang J.-P."/>
            <person name="Huang S.-X."/>
        </authorList>
    </citation>
    <scope>NUCLEOTIDE SEQUENCE [LARGE SCALE GENOMIC DNA]</scope>
    <source>
        <strain evidence="2">KIB-2018</strain>
        <tissue evidence="2">Leaf</tissue>
    </source>
</reference>
<comment type="caution">
    <text evidence="2">The sequence shown here is derived from an EMBL/GenBank/DDBJ whole genome shotgun (WGS) entry which is preliminary data.</text>
</comment>
<feature type="region of interest" description="Disordered" evidence="1">
    <location>
        <begin position="15"/>
        <end position="40"/>
    </location>
</feature>
<evidence type="ECO:0000313" key="2">
    <source>
        <dbReference type="EMBL" id="KAJ8756061.1"/>
    </source>
</evidence>
<dbReference type="AlphaFoldDB" id="A0AAV8SVM8"/>
<keyword evidence="3" id="KW-1185">Reference proteome</keyword>
<dbReference type="Proteomes" id="UP001159364">
    <property type="component" value="Linkage Group LG09"/>
</dbReference>
<organism evidence="2 3">
    <name type="scientific">Erythroxylum novogranatense</name>
    <dbReference type="NCBI Taxonomy" id="1862640"/>
    <lineage>
        <taxon>Eukaryota</taxon>
        <taxon>Viridiplantae</taxon>
        <taxon>Streptophyta</taxon>
        <taxon>Embryophyta</taxon>
        <taxon>Tracheophyta</taxon>
        <taxon>Spermatophyta</taxon>
        <taxon>Magnoliopsida</taxon>
        <taxon>eudicotyledons</taxon>
        <taxon>Gunneridae</taxon>
        <taxon>Pentapetalae</taxon>
        <taxon>rosids</taxon>
        <taxon>fabids</taxon>
        <taxon>Malpighiales</taxon>
        <taxon>Erythroxylaceae</taxon>
        <taxon>Erythroxylum</taxon>
    </lineage>
</organism>
<name>A0AAV8SVM8_9ROSI</name>